<dbReference type="AlphaFoldDB" id="A0A5S5C0M9"/>
<gene>
    <name evidence="2" type="ORF">BCM02_109285</name>
</gene>
<organism evidence="2 3">
    <name type="scientific">Paenibacillus methanolicus</name>
    <dbReference type="NCBI Taxonomy" id="582686"/>
    <lineage>
        <taxon>Bacteria</taxon>
        <taxon>Bacillati</taxon>
        <taxon>Bacillota</taxon>
        <taxon>Bacilli</taxon>
        <taxon>Bacillales</taxon>
        <taxon>Paenibacillaceae</taxon>
        <taxon>Paenibacillus</taxon>
    </lineage>
</organism>
<comment type="caution">
    <text evidence="2">The sequence shown here is derived from an EMBL/GenBank/DDBJ whole genome shotgun (WGS) entry which is preliminary data.</text>
</comment>
<dbReference type="EMBL" id="VNHS01000009">
    <property type="protein sequence ID" value="TYP72006.1"/>
    <property type="molecule type" value="Genomic_DNA"/>
</dbReference>
<sequence length="46" mass="4993">MKKLKFGFIAGCLAVCMVFAFSGAASASDYPGPKVYGEDWPERGWC</sequence>
<feature type="signal peptide" evidence="1">
    <location>
        <begin position="1"/>
        <end position="27"/>
    </location>
</feature>
<accession>A0A5S5C0M9</accession>
<proteinExistence type="predicted"/>
<dbReference type="Proteomes" id="UP000323257">
    <property type="component" value="Unassembled WGS sequence"/>
</dbReference>
<evidence type="ECO:0000256" key="1">
    <source>
        <dbReference type="SAM" id="SignalP"/>
    </source>
</evidence>
<evidence type="ECO:0000313" key="3">
    <source>
        <dbReference type="Proteomes" id="UP000323257"/>
    </source>
</evidence>
<feature type="chain" id="PRO_5024426216" evidence="1">
    <location>
        <begin position="28"/>
        <end position="46"/>
    </location>
</feature>
<keyword evidence="1" id="KW-0732">Signal</keyword>
<name>A0A5S5C0M9_9BACL</name>
<dbReference type="RefSeq" id="WP_187434378.1">
    <property type="nucleotide sequence ID" value="NZ_VNHS01000009.1"/>
</dbReference>
<reference evidence="2 3" key="1">
    <citation type="submission" date="2019-07" db="EMBL/GenBank/DDBJ databases">
        <title>Genomic Encyclopedia of Type Strains, Phase III (KMG-III): the genomes of soil and plant-associated and newly described type strains.</title>
        <authorList>
            <person name="Whitman W."/>
        </authorList>
    </citation>
    <scope>NUCLEOTIDE SEQUENCE [LARGE SCALE GENOMIC DNA]</scope>
    <source>
        <strain evidence="2 3">BL24</strain>
    </source>
</reference>
<evidence type="ECO:0000313" key="2">
    <source>
        <dbReference type="EMBL" id="TYP72006.1"/>
    </source>
</evidence>
<keyword evidence="3" id="KW-1185">Reference proteome</keyword>
<protein>
    <submittedName>
        <fullName evidence="2">Uncharacterized protein</fullName>
    </submittedName>
</protein>